<accession>A0A1B1DYS4</accession>
<reference evidence="11" key="1">
    <citation type="submission" date="2016-06" db="EMBL/GenBank/DDBJ databases">
        <title>First high quality genome sequence of Plasmodium coatneyi using continuous long reads from single molecule, real-time sequencing.</title>
        <authorList>
            <person name="Chien J.-T."/>
            <person name="Pakala S.B."/>
            <person name="Geraldo J.A."/>
            <person name="Lapp S.A."/>
            <person name="Barnwell J.W."/>
            <person name="Kissinger J.C."/>
            <person name="Galinski M.R."/>
            <person name="Humphrey J.C."/>
        </authorList>
    </citation>
    <scope>NUCLEOTIDE SEQUENCE [LARGE SCALE GENOMIC DNA]</scope>
    <source>
        <strain evidence="11">Hackeri</strain>
    </source>
</reference>
<name>A0A1B1DYS4_9APIC</name>
<dbReference type="Gene3D" id="1.10.730.10">
    <property type="entry name" value="Isoleucyl-tRNA Synthetase, Domain 1"/>
    <property type="match status" value="1"/>
</dbReference>
<dbReference type="GO" id="GO:0006431">
    <property type="term" value="P:methionyl-tRNA aminoacylation"/>
    <property type="evidence" value="ECO:0007669"/>
    <property type="project" value="InterPro"/>
</dbReference>
<dbReference type="SUPFAM" id="SSF47323">
    <property type="entry name" value="Anticodon-binding domain of a subclass of class I aminoacyl-tRNA synthetases"/>
    <property type="match status" value="1"/>
</dbReference>
<dbReference type="InterPro" id="IPR023457">
    <property type="entry name" value="Met-tRNA_synth_2"/>
</dbReference>
<dbReference type="Pfam" id="PF09334">
    <property type="entry name" value="tRNA-synt_1g"/>
    <property type="match status" value="3"/>
</dbReference>
<dbReference type="InterPro" id="IPR014729">
    <property type="entry name" value="Rossmann-like_a/b/a_fold"/>
</dbReference>
<keyword evidence="4 7" id="KW-0067">ATP-binding</keyword>
<dbReference type="GeneID" id="30909027"/>
<dbReference type="RefSeq" id="XP_019914432.1">
    <property type="nucleotide sequence ID" value="XM_020059108.1"/>
</dbReference>
<evidence type="ECO:0000256" key="7">
    <source>
        <dbReference type="RuleBase" id="RU363039"/>
    </source>
</evidence>
<dbReference type="Proteomes" id="UP000092716">
    <property type="component" value="Chromosome 8"/>
</dbReference>
<gene>
    <name evidence="10" type="ORF">PCOAH_00023010</name>
</gene>
<dbReference type="SUPFAM" id="SSF52374">
    <property type="entry name" value="Nucleotidylyl transferase"/>
    <property type="match status" value="1"/>
</dbReference>
<evidence type="ECO:0000256" key="1">
    <source>
        <dbReference type="ARBA" id="ARBA00012838"/>
    </source>
</evidence>
<dbReference type="EC" id="6.1.1.10" evidence="1"/>
<feature type="domain" description="Methionyl/Leucyl tRNA synthetase" evidence="9">
    <location>
        <begin position="500"/>
        <end position="613"/>
    </location>
</feature>
<keyword evidence="5 7" id="KW-0648">Protein biosynthesis</keyword>
<evidence type="ECO:0000313" key="10">
    <source>
        <dbReference type="EMBL" id="ANQ07737.1"/>
    </source>
</evidence>
<comment type="similarity">
    <text evidence="7">Belongs to the class-I aminoacyl-tRNA synthetase family.</text>
</comment>
<evidence type="ECO:0000256" key="5">
    <source>
        <dbReference type="ARBA" id="ARBA00022917"/>
    </source>
</evidence>
<feature type="region of interest" description="Disordered" evidence="8">
    <location>
        <begin position="142"/>
        <end position="172"/>
    </location>
</feature>
<dbReference type="InterPro" id="IPR015413">
    <property type="entry name" value="Methionyl/Leucyl_tRNA_Synth"/>
</dbReference>
<feature type="region of interest" description="Disordered" evidence="8">
    <location>
        <begin position="72"/>
        <end position="91"/>
    </location>
</feature>
<keyword evidence="2 7" id="KW-0436">Ligase</keyword>
<proteinExistence type="inferred from homology"/>
<dbReference type="Gene3D" id="2.170.220.10">
    <property type="match status" value="1"/>
</dbReference>
<dbReference type="InterPro" id="IPR033911">
    <property type="entry name" value="MetRS_core"/>
</dbReference>
<dbReference type="FunFam" id="2.170.220.10:FF:000003">
    <property type="entry name" value="Methionine--tRNA ligase"/>
    <property type="match status" value="1"/>
</dbReference>
<dbReference type="PRINTS" id="PR01041">
    <property type="entry name" value="TRNASYNTHMET"/>
</dbReference>
<evidence type="ECO:0000256" key="8">
    <source>
        <dbReference type="SAM" id="MobiDB-lite"/>
    </source>
</evidence>
<evidence type="ECO:0000259" key="9">
    <source>
        <dbReference type="Pfam" id="PF09334"/>
    </source>
</evidence>
<dbReference type="EMBL" id="CP016246">
    <property type="protein sequence ID" value="ANQ07737.1"/>
    <property type="molecule type" value="Genomic_DNA"/>
</dbReference>
<dbReference type="KEGG" id="pcot:PCOAH_00023010"/>
<dbReference type="GO" id="GO:0005524">
    <property type="term" value="F:ATP binding"/>
    <property type="evidence" value="ECO:0007669"/>
    <property type="project" value="UniProtKB-KW"/>
</dbReference>
<evidence type="ECO:0000256" key="2">
    <source>
        <dbReference type="ARBA" id="ARBA00022598"/>
    </source>
</evidence>
<evidence type="ECO:0000256" key="4">
    <source>
        <dbReference type="ARBA" id="ARBA00022840"/>
    </source>
</evidence>
<dbReference type="VEuPathDB" id="PlasmoDB:PCOAH_00023010"/>
<feature type="domain" description="Methionyl/Leucyl tRNA synthetase" evidence="9">
    <location>
        <begin position="178"/>
        <end position="317"/>
    </location>
</feature>
<dbReference type="Gene3D" id="3.40.50.620">
    <property type="entry name" value="HUPs"/>
    <property type="match status" value="2"/>
</dbReference>
<feature type="domain" description="Methionyl/Leucyl tRNA synthetase" evidence="9">
    <location>
        <begin position="331"/>
        <end position="420"/>
    </location>
</feature>
<keyword evidence="6 7" id="KW-0030">Aminoacyl-tRNA synthetase</keyword>
<dbReference type="PANTHER" id="PTHR43326">
    <property type="entry name" value="METHIONYL-TRNA SYNTHETASE"/>
    <property type="match status" value="1"/>
</dbReference>
<evidence type="ECO:0000256" key="3">
    <source>
        <dbReference type="ARBA" id="ARBA00022741"/>
    </source>
</evidence>
<protein>
    <recommendedName>
        <fullName evidence="1">methionine--tRNA ligase</fullName>
        <ecNumber evidence="1">6.1.1.10</ecNumber>
    </recommendedName>
</protein>
<dbReference type="PANTHER" id="PTHR43326:SF1">
    <property type="entry name" value="METHIONINE--TRNA LIGASE, MITOCHONDRIAL"/>
    <property type="match status" value="1"/>
</dbReference>
<organism evidence="10 11">
    <name type="scientific">Plasmodium coatneyi</name>
    <dbReference type="NCBI Taxonomy" id="208452"/>
    <lineage>
        <taxon>Eukaryota</taxon>
        <taxon>Sar</taxon>
        <taxon>Alveolata</taxon>
        <taxon>Apicomplexa</taxon>
        <taxon>Aconoidasida</taxon>
        <taxon>Haemosporida</taxon>
        <taxon>Plasmodiidae</taxon>
        <taxon>Plasmodium</taxon>
    </lineage>
</organism>
<keyword evidence="3 7" id="KW-0547">Nucleotide-binding</keyword>
<dbReference type="AlphaFoldDB" id="A0A1B1DYS4"/>
<sequence>MWQSRRGTRKKEKLSKRKKWGLYVTVETAPRSQVNQFSQIMKWVLHPLLVGLISVPLSEAFKECPPSFSNPRGDFRPIDRHPSWSSRSRRKEGTKIWSSANARRKYKYCYAYVNRGKEHMPWGHTTTRARVTKKTLGALQKGNTDDIAKGSTSGGNSSIEEDHLANVPNGEEQTEEVYFVSTPVYYANDKPHIGHAYCNVMSDIICRFAKWEGTEGRSHGRVILFSGMDEHGLKIERKSEKLKISSTEHINNMSSYYQMMNEKLHVHVNIFYRTTSQFHKSFVQQVWKYLAQNGYIYKGTYRGYYDINEEKYLNEFELKQKEKNDPNILYIEEENSYFFNILKFKKFLTDFYQRSEELIYPSYLQKEMLHLVNNELKDVCISRYNTQWGIKIPGEEKGTIYVWFDALLSYVSSVLYMVKRGQLRGGKDSPVVHSPRGGDTFDRKKWNGSTQSIRLHEVETDEVENDQLVCSYEDILSIAGLGNPHMSNQSPPPDGTLSRLFQKAWNPHVQVIGKDILKFHAVLYICLLQSLNLKLPQKIICHGLIKSENVKMSKSVGNVISPFDILQKYDPDIVRLYFFGCANIFEDKNFKEAHLESFQQFVRNNVGNLLYRVVSLCVDNNYTHIFQDGKPASLESPILRQCSEMKQKLLTLIHNRDFALFLENLMTLIKQVNKFFVHQEPWKCTDDSVRFNRIIYETLEGIKFVSVFLYPIMPQICSSILRNIGLEVSCTGGASLAMLAEPTRQFVLHDLIKIV</sequence>
<dbReference type="GO" id="GO:0004825">
    <property type="term" value="F:methionine-tRNA ligase activity"/>
    <property type="evidence" value="ECO:0007669"/>
    <property type="project" value="UniProtKB-EC"/>
</dbReference>
<dbReference type="OrthoDB" id="24670at2759"/>
<evidence type="ECO:0000256" key="6">
    <source>
        <dbReference type="ARBA" id="ARBA00023146"/>
    </source>
</evidence>
<evidence type="ECO:0000313" key="11">
    <source>
        <dbReference type="Proteomes" id="UP000092716"/>
    </source>
</evidence>
<feature type="compositionally biased region" description="Basic and acidic residues" evidence="8">
    <location>
        <begin position="73"/>
        <end position="82"/>
    </location>
</feature>
<dbReference type="InterPro" id="IPR009080">
    <property type="entry name" value="tRNAsynth_Ia_anticodon-bd"/>
</dbReference>
<keyword evidence="11" id="KW-1185">Reference proteome</keyword>